<reference evidence="2 3" key="1">
    <citation type="submission" date="2017-03" db="EMBL/GenBank/DDBJ databases">
        <title>Genome Survey of Euroglyphus maynei.</title>
        <authorList>
            <person name="Arlian L.G."/>
            <person name="Morgan M.S."/>
            <person name="Rider S.D."/>
        </authorList>
    </citation>
    <scope>NUCLEOTIDE SEQUENCE [LARGE SCALE GENOMIC DNA]</scope>
    <source>
        <strain evidence="2">Arlian Lab</strain>
        <tissue evidence="2">Whole body</tissue>
    </source>
</reference>
<name>A0A1Y3B8V9_EURMA</name>
<protein>
    <submittedName>
        <fullName evidence="2">Uncharacterized protein</fullName>
    </submittedName>
</protein>
<comment type="caution">
    <text evidence="2">The sequence shown here is derived from an EMBL/GenBank/DDBJ whole genome shotgun (WGS) entry which is preliminary data.</text>
</comment>
<dbReference type="EMBL" id="MUJZ01033296">
    <property type="protein sequence ID" value="OTF77311.1"/>
    <property type="molecule type" value="Genomic_DNA"/>
</dbReference>
<feature type="compositionally biased region" description="Basic and acidic residues" evidence="1">
    <location>
        <begin position="1"/>
        <end position="10"/>
    </location>
</feature>
<gene>
    <name evidence="2" type="ORF">BLA29_011097</name>
</gene>
<evidence type="ECO:0000256" key="1">
    <source>
        <dbReference type="SAM" id="MobiDB-lite"/>
    </source>
</evidence>
<sequence>MEEYDCHSSAEHSPSGYYHRQNFNNVPDLQNHHQKSSSQQPDVSMIPGKNSKTSHIPSLIMPYAKDLRRKAGHWSNTNLESQLDFIP</sequence>
<organism evidence="2 3">
    <name type="scientific">Euroglyphus maynei</name>
    <name type="common">Mayne's house dust mite</name>
    <dbReference type="NCBI Taxonomy" id="6958"/>
    <lineage>
        <taxon>Eukaryota</taxon>
        <taxon>Metazoa</taxon>
        <taxon>Ecdysozoa</taxon>
        <taxon>Arthropoda</taxon>
        <taxon>Chelicerata</taxon>
        <taxon>Arachnida</taxon>
        <taxon>Acari</taxon>
        <taxon>Acariformes</taxon>
        <taxon>Sarcoptiformes</taxon>
        <taxon>Astigmata</taxon>
        <taxon>Psoroptidia</taxon>
        <taxon>Analgoidea</taxon>
        <taxon>Pyroglyphidae</taxon>
        <taxon>Pyroglyphinae</taxon>
        <taxon>Euroglyphus</taxon>
    </lineage>
</organism>
<keyword evidence="3" id="KW-1185">Reference proteome</keyword>
<feature type="region of interest" description="Disordered" evidence="1">
    <location>
        <begin position="1"/>
        <end position="58"/>
    </location>
</feature>
<accession>A0A1Y3B8V9</accession>
<dbReference type="AlphaFoldDB" id="A0A1Y3B8V9"/>
<evidence type="ECO:0000313" key="3">
    <source>
        <dbReference type="Proteomes" id="UP000194236"/>
    </source>
</evidence>
<dbReference type="Proteomes" id="UP000194236">
    <property type="component" value="Unassembled WGS sequence"/>
</dbReference>
<proteinExistence type="predicted"/>
<dbReference type="OrthoDB" id="10471119at2759"/>
<evidence type="ECO:0000313" key="2">
    <source>
        <dbReference type="EMBL" id="OTF77311.1"/>
    </source>
</evidence>